<sequence>MENTAEKIHKAIARAPLLSVHAQRLLQICASTDHDIDDVLEVVRCDATLTARVLRVVNSSVYGLLSPINTIDRAVAYLGERMVTCIALGESAGKLLKKPLSGYEAEGGELWKHDLYTGFAAREIARRCRIETDVDLAFTAGLLHDIGKAIIADFLANSAEDFVGGIARGELADYVDAERQVLGFDHCEVGLELARQWKLPNQIHWVVAWHHHPQQAPEEARPLVYAVHLGDILAMMAGYGTGSDSLQYAIDQDYVNYIDLTEDDLSQIMLTVEEEFDKAIKAMAGEVAGS</sequence>
<reference evidence="2 3" key="1">
    <citation type="submission" date="2019-07" db="EMBL/GenBank/DDBJ databases">
        <title>Genomic Encyclopedia of Type Strains, Phase IV (KMG-IV): sequencing the most valuable type-strain genomes for metagenomic binning, comparative biology and taxonomic classification.</title>
        <authorList>
            <person name="Goeker M."/>
        </authorList>
    </citation>
    <scope>NUCLEOTIDE SEQUENCE [LARGE SCALE GENOMIC DNA]</scope>
    <source>
        <strain evidence="2 3">SS015</strain>
    </source>
</reference>
<dbReference type="InterPro" id="IPR052340">
    <property type="entry name" value="RNase_Y/CdgJ"/>
</dbReference>
<dbReference type="RefSeq" id="WP_187426594.1">
    <property type="nucleotide sequence ID" value="NZ_VNIB01000001.1"/>
</dbReference>
<keyword evidence="2" id="KW-0808">Transferase</keyword>
<dbReference type="InterPro" id="IPR006675">
    <property type="entry name" value="HDIG_dom"/>
</dbReference>
<protein>
    <submittedName>
        <fullName evidence="2">Putative nucleotidyltransferase with HDIG domain</fullName>
    </submittedName>
</protein>
<dbReference type="Gene3D" id="1.10.3210.10">
    <property type="entry name" value="Hypothetical protein af1432"/>
    <property type="match status" value="1"/>
</dbReference>
<keyword evidence="3" id="KW-1185">Reference proteome</keyword>
<organism evidence="2 3">
    <name type="scientific">Geothermobacter ehrlichii</name>
    <dbReference type="NCBI Taxonomy" id="213224"/>
    <lineage>
        <taxon>Bacteria</taxon>
        <taxon>Pseudomonadati</taxon>
        <taxon>Thermodesulfobacteriota</taxon>
        <taxon>Desulfuromonadia</taxon>
        <taxon>Desulfuromonadales</taxon>
        <taxon>Geothermobacteraceae</taxon>
        <taxon>Geothermobacter</taxon>
    </lineage>
</organism>
<dbReference type="CDD" id="cd00077">
    <property type="entry name" value="HDc"/>
    <property type="match status" value="1"/>
</dbReference>
<dbReference type="SUPFAM" id="SSF109604">
    <property type="entry name" value="HD-domain/PDEase-like"/>
    <property type="match status" value="1"/>
</dbReference>
<gene>
    <name evidence="2" type="ORF">EDC39_101384</name>
</gene>
<accession>A0A5D3WMJ8</accession>
<dbReference type="AlphaFoldDB" id="A0A5D3WMJ8"/>
<dbReference type="PANTHER" id="PTHR33525:SF3">
    <property type="entry name" value="RIBONUCLEASE Y"/>
    <property type="match status" value="1"/>
</dbReference>
<proteinExistence type="predicted"/>
<name>A0A5D3WMJ8_9BACT</name>
<evidence type="ECO:0000259" key="1">
    <source>
        <dbReference type="PROSITE" id="PS51833"/>
    </source>
</evidence>
<dbReference type="Pfam" id="PF08668">
    <property type="entry name" value="HDOD"/>
    <property type="match status" value="1"/>
</dbReference>
<evidence type="ECO:0000313" key="2">
    <source>
        <dbReference type="EMBL" id="TYP00223.1"/>
    </source>
</evidence>
<evidence type="ECO:0000313" key="3">
    <source>
        <dbReference type="Proteomes" id="UP000324159"/>
    </source>
</evidence>
<feature type="domain" description="HDOD" evidence="1">
    <location>
        <begin position="15"/>
        <end position="213"/>
    </location>
</feature>
<dbReference type="GO" id="GO:0016740">
    <property type="term" value="F:transferase activity"/>
    <property type="evidence" value="ECO:0007669"/>
    <property type="project" value="UniProtKB-KW"/>
</dbReference>
<dbReference type="PROSITE" id="PS51833">
    <property type="entry name" value="HDOD"/>
    <property type="match status" value="1"/>
</dbReference>
<comment type="caution">
    <text evidence="2">The sequence shown here is derived from an EMBL/GenBank/DDBJ whole genome shotgun (WGS) entry which is preliminary data.</text>
</comment>
<dbReference type="NCBIfam" id="TIGR00277">
    <property type="entry name" value="HDIG"/>
    <property type="match status" value="1"/>
</dbReference>
<dbReference type="PANTHER" id="PTHR33525">
    <property type="match status" value="1"/>
</dbReference>
<dbReference type="Proteomes" id="UP000324159">
    <property type="component" value="Unassembled WGS sequence"/>
</dbReference>
<dbReference type="SMART" id="SM00471">
    <property type="entry name" value="HDc"/>
    <property type="match status" value="1"/>
</dbReference>
<dbReference type="EMBL" id="VNIB01000001">
    <property type="protein sequence ID" value="TYP00223.1"/>
    <property type="molecule type" value="Genomic_DNA"/>
</dbReference>
<dbReference type="InterPro" id="IPR013976">
    <property type="entry name" value="HDOD"/>
</dbReference>
<dbReference type="InterPro" id="IPR003607">
    <property type="entry name" value="HD/PDEase_dom"/>
</dbReference>